<proteinExistence type="predicted"/>
<comment type="caution">
    <text evidence="2">The sequence shown here is derived from an EMBL/GenBank/DDBJ whole genome shotgun (WGS) entry which is preliminary data.</text>
</comment>
<dbReference type="RefSeq" id="WP_151754409.1">
    <property type="nucleotide sequence ID" value="NZ_BKZW01000001.1"/>
</dbReference>
<keyword evidence="3" id="KW-1185">Reference proteome</keyword>
<dbReference type="InterPro" id="IPR045528">
    <property type="entry name" value="DO-GTPase2"/>
</dbReference>
<dbReference type="EMBL" id="BKZW01000001">
    <property type="protein sequence ID" value="GER86248.1"/>
    <property type="molecule type" value="Genomic_DNA"/>
</dbReference>
<evidence type="ECO:0000259" key="1">
    <source>
        <dbReference type="Pfam" id="PF19993"/>
    </source>
</evidence>
<dbReference type="AlphaFoldDB" id="A0A5J4KC27"/>
<organism evidence="2 3">
    <name type="scientific">Dictyobacter vulcani</name>
    <dbReference type="NCBI Taxonomy" id="2607529"/>
    <lineage>
        <taxon>Bacteria</taxon>
        <taxon>Bacillati</taxon>
        <taxon>Chloroflexota</taxon>
        <taxon>Ktedonobacteria</taxon>
        <taxon>Ktedonobacterales</taxon>
        <taxon>Dictyobacteraceae</taxon>
        <taxon>Dictyobacter</taxon>
    </lineage>
</organism>
<evidence type="ECO:0000313" key="3">
    <source>
        <dbReference type="Proteomes" id="UP000326912"/>
    </source>
</evidence>
<dbReference type="Pfam" id="PF19993">
    <property type="entry name" value="DO-GTPase2"/>
    <property type="match status" value="1"/>
</dbReference>
<reference evidence="2 3" key="1">
    <citation type="submission" date="2019-10" db="EMBL/GenBank/DDBJ databases">
        <title>Dictyobacter vulcani sp. nov., within the class Ktedonobacteria, isolated from soil of volcanic Mt. Zao.</title>
        <authorList>
            <person name="Zheng Y."/>
            <person name="Wang C.M."/>
            <person name="Sakai Y."/>
            <person name="Abe K."/>
            <person name="Yokota A."/>
            <person name="Yabe S."/>
        </authorList>
    </citation>
    <scope>NUCLEOTIDE SEQUENCE [LARGE SCALE GENOMIC DNA]</scope>
    <source>
        <strain evidence="2 3">W12</strain>
    </source>
</reference>
<dbReference type="SUPFAM" id="SSF52540">
    <property type="entry name" value="P-loop containing nucleoside triphosphate hydrolases"/>
    <property type="match status" value="1"/>
</dbReference>
<feature type="domain" description="Double-GTPase 2" evidence="1">
    <location>
        <begin position="1"/>
        <end position="247"/>
    </location>
</feature>
<gene>
    <name evidence="2" type="ORF">KDW_04100</name>
</gene>
<sequence>MIAIIGGRATGKTHYIVALIHRLTHAVGPNLAITVTPLGDESQERWIEDFYTPLFKQHTVLQPTQPSAIDYRVKAPLIFRLHIGKGRQSRVLNLSLFDTAGEDMTSNATLSTYSNYICGADGIIFLLDPLQMSGIRQKMSSAQLPPTDPSASPENIVRALRELFERVNHISPQQKLKTPVAFTLSKTDAIADILDDPGSPILQSSNHIGRLGLNEIQSLHTDINHRLQDWLSPNFCNYIEENFANYNYFGISSLGKQPNTRGHIDNVSPRRVEEPFLWLLYRNHLIKGQAR</sequence>
<dbReference type="InterPro" id="IPR027417">
    <property type="entry name" value="P-loop_NTPase"/>
</dbReference>
<protein>
    <recommendedName>
        <fullName evidence="1">Double-GTPase 2 domain-containing protein</fullName>
    </recommendedName>
</protein>
<evidence type="ECO:0000313" key="2">
    <source>
        <dbReference type="EMBL" id="GER86248.1"/>
    </source>
</evidence>
<dbReference type="Proteomes" id="UP000326912">
    <property type="component" value="Unassembled WGS sequence"/>
</dbReference>
<accession>A0A5J4KC27</accession>
<name>A0A5J4KC27_9CHLR</name>